<reference evidence="5" key="1">
    <citation type="submission" date="2017-02" db="UniProtKB">
        <authorList>
            <consortium name="WormBaseParasite"/>
        </authorList>
    </citation>
    <scope>IDENTIFICATION</scope>
</reference>
<feature type="coiled-coil region" evidence="1">
    <location>
        <begin position="121"/>
        <end position="171"/>
    </location>
</feature>
<evidence type="ECO:0000256" key="1">
    <source>
        <dbReference type="SAM" id="Coils"/>
    </source>
</evidence>
<dbReference type="AlphaFoldDB" id="A0A0N4VAC8"/>
<dbReference type="EMBL" id="UXUI01008705">
    <property type="protein sequence ID" value="VDD92186.1"/>
    <property type="molecule type" value="Genomic_DNA"/>
</dbReference>
<accession>A0A0N4VAC8</accession>
<keyword evidence="2" id="KW-0472">Membrane</keyword>
<feature type="transmembrane region" description="Helical" evidence="2">
    <location>
        <begin position="165"/>
        <end position="186"/>
    </location>
</feature>
<dbReference type="OrthoDB" id="5803839at2759"/>
<name>A0A0N4VAC8_ENTVE</name>
<keyword evidence="2" id="KW-1133">Transmembrane helix</keyword>
<feature type="transmembrane region" description="Helical" evidence="2">
    <location>
        <begin position="244"/>
        <end position="264"/>
    </location>
</feature>
<evidence type="ECO:0000313" key="5">
    <source>
        <dbReference type="WBParaSite" id="EVEC_0000741601-mRNA-1"/>
    </source>
</evidence>
<evidence type="ECO:0000256" key="2">
    <source>
        <dbReference type="SAM" id="Phobius"/>
    </source>
</evidence>
<dbReference type="Proteomes" id="UP000274131">
    <property type="component" value="Unassembled WGS sequence"/>
</dbReference>
<keyword evidence="1" id="KW-0175">Coiled coil</keyword>
<evidence type="ECO:0000313" key="4">
    <source>
        <dbReference type="Proteomes" id="UP000274131"/>
    </source>
</evidence>
<keyword evidence="2" id="KW-0812">Transmembrane</keyword>
<reference evidence="3 4" key="2">
    <citation type="submission" date="2018-10" db="EMBL/GenBank/DDBJ databases">
        <authorList>
            <consortium name="Pathogen Informatics"/>
        </authorList>
    </citation>
    <scope>NUCLEOTIDE SEQUENCE [LARGE SCALE GENOMIC DNA]</scope>
</reference>
<organism evidence="5">
    <name type="scientific">Enterobius vermicularis</name>
    <name type="common">Human pinworm</name>
    <dbReference type="NCBI Taxonomy" id="51028"/>
    <lineage>
        <taxon>Eukaryota</taxon>
        <taxon>Metazoa</taxon>
        <taxon>Ecdysozoa</taxon>
        <taxon>Nematoda</taxon>
        <taxon>Chromadorea</taxon>
        <taxon>Rhabditida</taxon>
        <taxon>Spirurina</taxon>
        <taxon>Oxyuridomorpha</taxon>
        <taxon>Oxyuroidea</taxon>
        <taxon>Oxyuridae</taxon>
        <taxon>Enterobius</taxon>
    </lineage>
</organism>
<sequence length="290" mass="35271">MRWFWFKFWFIYRLILACLTHTNWILAIYVNCAYFVFWKCYDLLWFWMHCILCICFVPLRSENYLLVWCTLIYSRFMKYPGRKFKVNASSISRSMYRYGGFFLIKTDNNVLKPDFSNSLDVKTEKERLRMEKRERRELAKRIRERKRLVLLAAAKREAKNLSSSIELLLQLLRIITSFAILVGNLRKTFLPASIRYVRSGDDESRVMYYFRWTIFLDVFLFWSSVLWAYCLQWHLCCRLGLYKFWLWTMTLVCIGVFLMIVPMMKMQSDLDSSWCRLQPNSTFAKFPLIW</sequence>
<feature type="transmembrane region" description="Helical" evidence="2">
    <location>
        <begin position="12"/>
        <end position="38"/>
    </location>
</feature>
<keyword evidence="4" id="KW-1185">Reference proteome</keyword>
<proteinExistence type="predicted"/>
<feature type="transmembrane region" description="Helical" evidence="2">
    <location>
        <begin position="206"/>
        <end position="232"/>
    </location>
</feature>
<feature type="transmembrane region" description="Helical" evidence="2">
    <location>
        <begin position="44"/>
        <end position="73"/>
    </location>
</feature>
<protein>
    <submittedName>
        <fullName evidence="5">1-acylglycerol-3-phosphate O-acyltransferase</fullName>
    </submittedName>
</protein>
<evidence type="ECO:0000313" key="3">
    <source>
        <dbReference type="EMBL" id="VDD92186.1"/>
    </source>
</evidence>
<gene>
    <name evidence="3" type="ORF">EVEC_LOCUS6937</name>
</gene>
<dbReference type="WBParaSite" id="EVEC_0000741601-mRNA-1">
    <property type="protein sequence ID" value="EVEC_0000741601-mRNA-1"/>
    <property type="gene ID" value="EVEC_0000741601"/>
</dbReference>